<dbReference type="Gene3D" id="4.10.240.10">
    <property type="entry name" value="Zn(2)-C6 fungal-type DNA-binding domain"/>
    <property type="match status" value="1"/>
</dbReference>
<dbReference type="InterPro" id="IPR050613">
    <property type="entry name" value="Sec_Metabolite_Reg"/>
</dbReference>
<feature type="region of interest" description="Disordered" evidence="4">
    <location>
        <begin position="782"/>
        <end position="815"/>
    </location>
</feature>
<proteinExistence type="predicted"/>
<keyword evidence="7" id="KW-1185">Reference proteome</keyword>
<reference evidence="6 7" key="1">
    <citation type="submission" date="2020-07" db="EMBL/GenBank/DDBJ databases">
        <title>Comparative genomics of pyrophilous fungi reveals a link between fire events and developmental genes.</title>
        <authorList>
            <consortium name="DOE Joint Genome Institute"/>
            <person name="Steindorff A.S."/>
            <person name="Carver A."/>
            <person name="Calhoun S."/>
            <person name="Stillman K."/>
            <person name="Liu H."/>
            <person name="Lipzen A."/>
            <person name="Pangilinan J."/>
            <person name="Labutti K."/>
            <person name="Bruns T.D."/>
            <person name="Grigoriev I.V."/>
        </authorList>
    </citation>
    <scope>NUCLEOTIDE SEQUENCE [LARGE SCALE GENOMIC DNA]</scope>
    <source>
        <strain evidence="6 7">CBS 144469</strain>
    </source>
</reference>
<dbReference type="InterPro" id="IPR001138">
    <property type="entry name" value="Zn2Cys6_DnaBD"/>
</dbReference>
<evidence type="ECO:0000256" key="3">
    <source>
        <dbReference type="ARBA" id="ARBA00023242"/>
    </source>
</evidence>
<dbReference type="InterPro" id="IPR007219">
    <property type="entry name" value="XnlR_reg_dom"/>
</dbReference>
<dbReference type="GO" id="GO:0000981">
    <property type="term" value="F:DNA-binding transcription factor activity, RNA polymerase II-specific"/>
    <property type="evidence" value="ECO:0007669"/>
    <property type="project" value="InterPro"/>
</dbReference>
<feature type="compositionally biased region" description="Low complexity" evidence="4">
    <location>
        <begin position="711"/>
        <end position="728"/>
    </location>
</feature>
<evidence type="ECO:0000256" key="4">
    <source>
        <dbReference type="SAM" id="MobiDB-lite"/>
    </source>
</evidence>
<accession>A0A8H6HV84</accession>
<dbReference type="SMART" id="SM00066">
    <property type="entry name" value="GAL4"/>
    <property type="match status" value="1"/>
</dbReference>
<dbReference type="PROSITE" id="PS50048">
    <property type="entry name" value="ZN2_CY6_FUNGAL_2"/>
    <property type="match status" value="1"/>
</dbReference>
<feature type="domain" description="Zn(2)-C6 fungal-type" evidence="5">
    <location>
        <begin position="26"/>
        <end position="55"/>
    </location>
</feature>
<sequence length="862" mass="95347">MPSPGSYGQEPSQLVNRQKRRGVALSCAECRRLKLKCSRQFPCSNCVKKGCSAICPDGSLTTGKGNRFVLANTETLHEKINVLANRVRHLEDALAQSHSLNSSDVHPLLADDLLQLKRPLERERVDAGPSKEERPEAGEAIDSLGSLAISQSGRSTFFGTTANSWYLLQIEEGSDEDEALPSPFQPPHLPKDLPWLSQGFPFTSVVAKASEAVRASVIGHIPLVETAKKTCNIYFRHAAWMYTPISEKDFYETVFQNVYPADDGYQDPLSGHSLSVFFMVLALGALLDLDLPTHSSEAMQYYQVARAAISLDSVLEEQTIPGIQALVLMCHFMFLSDMGGPRWVVMGIVVKMAQSIGLHRDSGKWKLDPEETQKRRELFYEILTYDSWQSLTFGRPPSLATAHIDSKLPHETTTTPTGEVEMSFAAWKHKFSAECLSVVHDQVFGTRRPTYATIQELDKKVREWYVPPSLMVPGFGNAKIGTEVEQPSIELTMQRYVGFAIKEITLFYMHRGYFAQALEDNSTDPMGSKYASSVFAAHRSAMTFVALIESLYKQQPQLTERMWFLFTHVFSCAIVLGSIAVKSRMPLARGALDYLDLAHHLFSQVTDTARTGKILPILQKLKERAHAAHAALASSSQTPGDSSSRSSFFGAPSIKTEDDNESTSELSALGGMTRLVARRGTPSSPSYSASNPSSPNLNPSPSPSRLNTHTSSAGPPSSVASSSSYGPSMNDTASAWHNNYTQVQSMNLNLTVPEYSPYSGSSMSTPMTHGSQQAQAPEMGYGFPAQSLPQASPHQHQQQMQHLQPHQHHQQAQQLAPMDTNMGDYYGYNNYNMQMVPTQEPTAPLNDMDYSWHNLVAQYNRP</sequence>
<dbReference type="Pfam" id="PF00172">
    <property type="entry name" value="Zn_clus"/>
    <property type="match status" value="1"/>
</dbReference>
<feature type="compositionally biased region" description="Low complexity" evidence="4">
    <location>
        <begin position="629"/>
        <end position="647"/>
    </location>
</feature>
<organism evidence="6 7">
    <name type="scientific">Ephemerocybe angulata</name>
    <dbReference type="NCBI Taxonomy" id="980116"/>
    <lineage>
        <taxon>Eukaryota</taxon>
        <taxon>Fungi</taxon>
        <taxon>Dikarya</taxon>
        <taxon>Basidiomycota</taxon>
        <taxon>Agaricomycotina</taxon>
        <taxon>Agaricomycetes</taxon>
        <taxon>Agaricomycetidae</taxon>
        <taxon>Agaricales</taxon>
        <taxon>Agaricineae</taxon>
        <taxon>Psathyrellaceae</taxon>
        <taxon>Ephemerocybe</taxon>
    </lineage>
</organism>
<keyword evidence="3" id="KW-0539">Nucleus</keyword>
<feature type="region of interest" description="Disordered" evidence="4">
    <location>
        <begin position="677"/>
        <end position="728"/>
    </location>
</feature>
<feature type="region of interest" description="Disordered" evidence="4">
    <location>
        <begin position="629"/>
        <end position="665"/>
    </location>
</feature>
<dbReference type="InterPro" id="IPR036864">
    <property type="entry name" value="Zn2-C6_fun-type_DNA-bd_sf"/>
</dbReference>
<comment type="caution">
    <text evidence="6">The sequence shown here is derived from an EMBL/GenBank/DDBJ whole genome shotgun (WGS) entry which is preliminary data.</text>
</comment>
<dbReference type="OrthoDB" id="424974at2759"/>
<dbReference type="EMBL" id="JACGCI010000041">
    <property type="protein sequence ID" value="KAF6753007.1"/>
    <property type="molecule type" value="Genomic_DNA"/>
</dbReference>
<gene>
    <name evidence="6" type="ORF">DFP72DRAFT_903094</name>
</gene>
<dbReference type="GO" id="GO:0008270">
    <property type="term" value="F:zinc ion binding"/>
    <property type="evidence" value="ECO:0007669"/>
    <property type="project" value="InterPro"/>
</dbReference>
<evidence type="ECO:0000313" key="6">
    <source>
        <dbReference type="EMBL" id="KAF6753007.1"/>
    </source>
</evidence>
<evidence type="ECO:0000313" key="7">
    <source>
        <dbReference type="Proteomes" id="UP000521943"/>
    </source>
</evidence>
<dbReference type="GO" id="GO:0005634">
    <property type="term" value="C:nucleus"/>
    <property type="evidence" value="ECO:0007669"/>
    <property type="project" value="UniProtKB-SubCell"/>
</dbReference>
<dbReference type="PANTHER" id="PTHR31001:SF56">
    <property type="entry name" value="ZN(2)-C6 FUNGAL-TYPE DOMAIN-CONTAINING PROTEIN"/>
    <property type="match status" value="1"/>
</dbReference>
<dbReference type="CDD" id="cd12148">
    <property type="entry name" value="fungal_TF_MHR"/>
    <property type="match status" value="1"/>
</dbReference>
<dbReference type="PROSITE" id="PS00463">
    <property type="entry name" value="ZN2_CY6_FUNGAL_1"/>
    <property type="match status" value="1"/>
</dbReference>
<dbReference type="GO" id="GO:0006351">
    <property type="term" value="P:DNA-templated transcription"/>
    <property type="evidence" value="ECO:0007669"/>
    <property type="project" value="InterPro"/>
</dbReference>
<protein>
    <submittedName>
        <fullName evidence="6">Fungal-specific transcription factor domain-containing protein</fullName>
    </submittedName>
</protein>
<keyword evidence="2" id="KW-0479">Metal-binding</keyword>
<dbReference type="PANTHER" id="PTHR31001">
    <property type="entry name" value="UNCHARACTERIZED TRANSCRIPTIONAL REGULATORY PROTEIN"/>
    <property type="match status" value="1"/>
</dbReference>
<dbReference type="Pfam" id="PF04082">
    <property type="entry name" value="Fungal_trans"/>
    <property type="match status" value="1"/>
</dbReference>
<dbReference type="SUPFAM" id="SSF57701">
    <property type="entry name" value="Zn2/Cys6 DNA-binding domain"/>
    <property type="match status" value="1"/>
</dbReference>
<dbReference type="CDD" id="cd00067">
    <property type="entry name" value="GAL4"/>
    <property type="match status" value="1"/>
</dbReference>
<evidence type="ECO:0000256" key="1">
    <source>
        <dbReference type="ARBA" id="ARBA00004123"/>
    </source>
</evidence>
<dbReference type="SMART" id="SM00906">
    <property type="entry name" value="Fungal_trans"/>
    <property type="match status" value="1"/>
</dbReference>
<feature type="compositionally biased region" description="Low complexity" evidence="4">
    <location>
        <begin position="786"/>
        <end position="815"/>
    </location>
</feature>
<comment type="subcellular location">
    <subcellularLocation>
        <location evidence="1">Nucleus</location>
    </subcellularLocation>
</comment>
<name>A0A8H6HV84_9AGAR</name>
<dbReference type="Proteomes" id="UP000521943">
    <property type="component" value="Unassembled WGS sequence"/>
</dbReference>
<dbReference type="GO" id="GO:0003677">
    <property type="term" value="F:DNA binding"/>
    <property type="evidence" value="ECO:0007669"/>
    <property type="project" value="InterPro"/>
</dbReference>
<evidence type="ECO:0000256" key="2">
    <source>
        <dbReference type="ARBA" id="ARBA00022723"/>
    </source>
</evidence>
<dbReference type="AlphaFoldDB" id="A0A8H6HV84"/>
<feature type="compositionally biased region" description="Low complexity" evidence="4">
    <location>
        <begin position="682"/>
        <end position="699"/>
    </location>
</feature>
<evidence type="ECO:0000259" key="5">
    <source>
        <dbReference type="PROSITE" id="PS50048"/>
    </source>
</evidence>